<evidence type="ECO:0000256" key="1">
    <source>
        <dbReference type="ARBA" id="ARBA00031966"/>
    </source>
</evidence>
<dbReference type="InterPro" id="IPR002297">
    <property type="entry name" value="DNA-dir_DNA_pol_A_mt"/>
</dbReference>
<proteinExistence type="predicted"/>
<name>A0A2H3JE82_WOLCO</name>
<dbReference type="AlphaFoldDB" id="A0A2H3JE82"/>
<dbReference type="GO" id="GO:0003677">
    <property type="term" value="F:DNA binding"/>
    <property type="evidence" value="ECO:0007669"/>
    <property type="project" value="InterPro"/>
</dbReference>
<reference evidence="4 5" key="1">
    <citation type="journal article" date="2012" name="Science">
        <title>The Paleozoic origin of enzymatic lignin decomposition reconstructed from 31 fungal genomes.</title>
        <authorList>
            <person name="Floudas D."/>
            <person name="Binder M."/>
            <person name="Riley R."/>
            <person name="Barry K."/>
            <person name="Blanchette R.A."/>
            <person name="Henrissat B."/>
            <person name="Martinez A.T."/>
            <person name="Otillar R."/>
            <person name="Spatafora J.W."/>
            <person name="Yadav J.S."/>
            <person name="Aerts A."/>
            <person name="Benoit I."/>
            <person name="Boyd A."/>
            <person name="Carlson A."/>
            <person name="Copeland A."/>
            <person name="Coutinho P.M."/>
            <person name="de Vries R.P."/>
            <person name="Ferreira P."/>
            <person name="Findley K."/>
            <person name="Foster B."/>
            <person name="Gaskell J."/>
            <person name="Glotzer D."/>
            <person name="Gorecki P."/>
            <person name="Heitman J."/>
            <person name="Hesse C."/>
            <person name="Hori C."/>
            <person name="Igarashi K."/>
            <person name="Jurgens J.A."/>
            <person name="Kallen N."/>
            <person name="Kersten P."/>
            <person name="Kohler A."/>
            <person name="Kuees U."/>
            <person name="Kumar T.K.A."/>
            <person name="Kuo A."/>
            <person name="LaButti K."/>
            <person name="Larrondo L.F."/>
            <person name="Lindquist E."/>
            <person name="Ling A."/>
            <person name="Lombard V."/>
            <person name="Lucas S."/>
            <person name="Lundell T."/>
            <person name="Martin R."/>
            <person name="McLaughlin D.J."/>
            <person name="Morgenstern I."/>
            <person name="Morin E."/>
            <person name="Murat C."/>
            <person name="Nagy L.G."/>
            <person name="Nolan M."/>
            <person name="Ohm R.A."/>
            <person name="Patyshakuliyeva A."/>
            <person name="Rokas A."/>
            <person name="Ruiz-Duenas F.J."/>
            <person name="Sabat G."/>
            <person name="Salamov A."/>
            <person name="Samejima M."/>
            <person name="Schmutz J."/>
            <person name="Slot J.C."/>
            <person name="St John F."/>
            <person name="Stenlid J."/>
            <person name="Sun H."/>
            <person name="Sun S."/>
            <person name="Syed K."/>
            <person name="Tsang A."/>
            <person name="Wiebenga A."/>
            <person name="Young D."/>
            <person name="Pisabarro A."/>
            <person name="Eastwood D.C."/>
            <person name="Martin F."/>
            <person name="Cullen D."/>
            <person name="Grigoriev I.V."/>
            <person name="Hibbett D.S."/>
        </authorList>
    </citation>
    <scope>NUCLEOTIDE SEQUENCE [LARGE SCALE GENOMIC DNA]</scope>
    <source>
        <strain evidence="4 5">MD-104</strain>
    </source>
</reference>
<dbReference type="EMBL" id="KB467843">
    <property type="protein sequence ID" value="PCH35004.1"/>
    <property type="molecule type" value="Genomic_DNA"/>
</dbReference>
<evidence type="ECO:0000313" key="5">
    <source>
        <dbReference type="Proteomes" id="UP000218811"/>
    </source>
</evidence>
<dbReference type="SUPFAM" id="SSF56672">
    <property type="entry name" value="DNA/RNA polymerases"/>
    <property type="match status" value="1"/>
</dbReference>
<evidence type="ECO:0000313" key="4">
    <source>
        <dbReference type="EMBL" id="PCH35004.1"/>
    </source>
</evidence>
<evidence type="ECO:0000259" key="3">
    <source>
        <dbReference type="SMART" id="SM00482"/>
    </source>
</evidence>
<dbReference type="GO" id="GO:0008408">
    <property type="term" value="F:3'-5' exonuclease activity"/>
    <property type="evidence" value="ECO:0007669"/>
    <property type="project" value="TreeGrafter"/>
</dbReference>
<evidence type="ECO:0000256" key="2">
    <source>
        <dbReference type="SAM" id="Coils"/>
    </source>
</evidence>
<dbReference type="InterPro" id="IPR041336">
    <property type="entry name" value="DNApol_Exo"/>
</dbReference>
<dbReference type="Proteomes" id="UP000218811">
    <property type="component" value="Unassembled WGS sequence"/>
</dbReference>
<feature type="coiled-coil region" evidence="2">
    <location>
        <begin position="156"/>
        <end position="183"/>
    </location>
</feature>
<dbReference type="Gene3D" id="1.10.150.20">
    <property type="entry name" value="5' to 3' exonuclease, C-terminal subdomain"/>
    <property type="match status" value="1"/>
</dbReference>
<dbReference type="Gene3D" id="3.30.420.390">
    <property type="match status" value="2"/>
</dbReference>
<keyword evidence="2" id="KW-0175">Coiled coil</keyword>
<accession>A0A2H3JE82</accession>
<gene>
    <name evidence="4" type="ORF">WOLCODRAFT_165951</name>
</gene>
<dbReference type="Pfam" id="PF18136">
    <property type="entry name" value="DNApol_Exo"/>
    <property type="match status" value="1"/>
</dbReference>
<dbReference type="PANTHER" id="PTHR10267">
    <property type="entry name" value="DNA POLYMERASE SUBUNIT GAMMA-1"/>
    <property type="match status" value="1"/>
</dbReference>
<dbReference type="InterPro" id="IPR043502">
    <property type="entry name" value="DNA/RNA_pol_sf"/>
</dbReference>
<protein>
    <recommendedName>
        <fullName evidence="1">Mitochondrial DNA polymerase catalytic subunit</fullName>
    </recommendedName>
</protein>
<keyword evidence="5" id="KW-1185">Reference proteome</keyword>
<dbReference type="GO" id="GO:0006264">
    <property type="term" value="P:mitochondrial DNA replication"/>
    <property type="evidence" value="ECO:0007669"/>
    <property type="project" value="TreeGrafter"/>
</dbReference>
<sequence>MAAADPWLALAQEFAGAELPPMPKEWCTDPGWTRYIYVSNGHYLCDPVECPMFDGKPEQMLAFDVETLPECCPYPMMACAVSKNAWYSWISPWLVGKSDHPKDSNLVPIGDSAVPRVVIGHNVSYDRARIKEEYNINTTGTRFLDTMALHVAVKGISSHQREKTRIEEAIEVLNDALSDLQEELSSATNPARQKQLQKVISIMSEGIAQLQQADHKEPVEEDKLATKCWEELTSAESLADIAKLHCGITMDKDFRNDFLTRSPKTIRMYLQDYLNYCATHTAVTHAVFAKMFPVYLKMRPSPVSFAGMLTMSSSLLMVSEQRGEHSENTEHTCSRLSNTAKLRLVEPAEPATGRMHTMEWKSGPWFSQLDWTPIGQRYVNPEAWDNVQIIAALPNVELTEGHEKWGILLPLAIAMSEETHRTIEDRWLTTSDATKRIGSNLKGTVRSPPAYSIIGATIDSGELWIASIMGDAQFGLHGATALGWMTLEGTKAAGTDLDSKTAKILGISQDQARVFNYSRIHGTGMHHAVQLLLQANASLSPGKVQKAAERLYASTKGNSIRRDHCFGRKFWHGGMESLVFNKLEEIAMSSKPQTPALGCGVTDALSKEYLPETFGGDYMTSRINWVVQSSGVDYLHLLIVAMDHLIRKYKIHARYLISVHDELRYLVKEEDQYRAALALQIANLWTRSLFAFKLGMSDLPQGVAFFSAVDIDKYLRKEVNMDCVMPSQPTPLPPGESLDIKEILDKTGGGSLSPVGVSVQDSDLANLTDYKDYKEPECLVHRAQSEHWLKAQVTDDFSEVKALDTEYKKLFGSSGKRRMTKNAAKSYNNLKRFKRMPLGNGQGFDYDEIAEQMLAHSTQEPF</sequence>
<dbReference type="PRINTS" id="PR00867">
    <property type="entry name" value="DNAPOLG"/>
</dbReference>
<dbReference type="STRING" id="742152.A0A2H3JE82"/>
<organism evidence="4 5">
    <name type="scientific">Wolfiporia cocos (strain MD-104)</name>
    <name type="common">Brown rot fungus</name>
    <dbReference type="NCBI Taxonomy" id="742152"/>
    <lineage>
        <taxon>Eukaryota</taxon>
        <taxon>Fungi</taxon>
        <taxon>Dikarya</taxon>
        <taxon>Basidiomycota</taxon>
        <taxon>Agaricomycotina</taxon>
        <taxon>Agaricomycetes</taxon>
        <taxon>Polyporales</taxon>
        <taxon>Phaeolaceae</taxon>
        <taxon>Wolfiporia</taxon>
    </lineage>
</organism>
<dbReference type="SUPFAM" id="SSF53098">
    <property type="entry name" value="Ribonuclease H-like"/>
    <property type="match status" value="1"/>
</dbReference>
<dbReference type="OrthoDB" id="5588663at2759"/>
<feature type="domain" description="DNA-directed DNA polymerase family A palm" evidence="3">
    <location>
        <begin position="438"/>
        <end position="671"/>
    </location>
</feature>
<dbReference type="Gene3D" id="3.30.70.370">
    <property type="match status" value="1"/>
</dbReference>
<dbReference type="GO" id="GO:0003887">
    <property type="term" value="F:DNA-directed DNA polymerase activity"/>
    <property type="evidence" value="ECO:0007669"/>
    <property type="project" value="InterPro"/>
</dbReference>
<dbReference type="GO" id="GO:0005760">
    <property type="term" value="C:gamma DNA polymerase complex"/>
    <property type="evidence" value="ECO:0007669"/>
    <property type="project" value="InterPro"/>
</dbReference>
<dbReference type="SMART" id="SM00482">
    <property type="entry name" value="POLAc"/>
    <property type="match status" value="1"/>
</dbReference>
<dbReference type="InterPro" id="IPR012337">
    <property type="entry name" value="RNaseH-like_sf"/>
</dbReference>
<dbReference type="InterPro" id="IPR001098">
    <property type="entry name" value="DNA-dir_DNA_pol_A_palm_dom"/>
</dbReference>
<dbReference type="PANTHER" id="PTHR10267:SF0">
    <property type="entry name" value="DNA POLYMERASE SUBUNIT GAMMA-1"/>
    <property type="match status" value="1"/>
</dbReference>